<dbReference type="PROSITE" id="PS00639">
    <property type="entry name" value="THIOL_PROTEASE_HIS"/>
    <property type="match status" value="1"/>
</dbReference>
<reference evidence="6" key="1">
    <citation type="submission" date="2022-01" db="EMBL/GenBank/DDBJ databases">
        <authorList>
            <person name="King R."/>
        </authorList>
    </citation>
    <scope>NUCLEOTIDE SEQUENCE</scope>
</reference>
<evidence type="ECO:0000313" key="6">
    <source>
        <dbReference type="EMBL" id="CAH1109596.1"/>
    </source>
</evidence>
<dbReference type="SUPFAM" id="SSF54001">
    <property type="entry name" value="Cysteine proteinases"/>
    <property type="match status" value="1"/>
</dbReference>
<feature type="domain" description="Cathepsin propeptide inhibitor" evidence="5">
    <location>
        <begin position="379"/>
        <end position="435"/>
    </location>
</feature>
<evidence type="ECO:0000256" key="1">
    <source>
        <dbReference type="ARBA" id="ARBA00008455"/>
    </source>
</evidence>
<protein>
    <submittedName>
        <fullName evidence="6">Uncharacterized protein</fullName>
    </submittedName>
</protein>
<dbReference type="InterPro" id="IPR039417">
    <property type="entry name" value="Peptidase_C1A_papain-like"/>
</dbReference>
<feature type="compositionally biased region" description="Basic and acidic residues" evidence="3">
    <location>
        <begin position="81"/>
        <end position="99"/>
    </location>
</feature>
<keyword evidence="2" id="KW-1015">Disulfide bond</keyword>
<evidence type="ECO:0000256" key="3">
    <source>
        <dbReference type="SAM" id="MobiDB-lite"/>
    </source>
</evidence>
<dbReference type="Pfam" id="PF08246">
    <property type="entry name" value="Inhibitor_I29"/>
    <property type="match status" value="1"/>
</dbReference>
<dbReference type="SMART" id="SM00645">
    <property type="entry name" value="Pept_C1"/>
    <property type="match status" value="1"/>
</dbReference>
<dbReference type="InterPro" id="IPR025661">
    <property type="entry name" value="Pept_asp_AS"/>
</dbReference>
<feature type="compositionally biased region" description="Basic and acidic residues" evidence="3">
    <location>
        <begin position="161"/>
        <end position="181"/>
    </location>
</feature>
<feature type="compositionally biased region" description="Acidic residues" evidence="3">
    <location>
        <begin position="205"/>
        <end position="215"/>
    </location>
</feature>
<dbReference type="EMBL" id="OV651816">
    <property type="protein sequence ID" value="CAH1109596.1"/>
    <property type="molecule type" value="Genomic_DNA"/>
</dbReference>
<proteinExistence type="inferred from homology"/>
<evidence type="ECO:0000256" key="2">
    <source>
        <dbReference type="ARBA" id="ARBA00023157"/>
    </source>
</evidence>
<feature type="region of interest" description="Disordered" evidence="3">
    <location>
        <begin position="35"/>
        <end position="56"/>
    </location>
</feature>
<dbReference type="Pfam" id="PF00112">
    <property type="entry name" value="Peptidase_C1"/>
    <property type="match status" value="1"/>
</dbReference>
<evidence type="ECO:0000259" key="4">
    <source>
        <dbReference type="SMART" id="SM00645"/>
    </source>
</evidence>
<dbReference type="InterPro" id="IPR025660">
    <property type="entry name" value="Pept_his_AS"/>
</dbReference>
<feature type="compositionally biased region" description="Basic and acidic residues" evidence="3">
    <location>
        <begin position="193"/>
        <end position="204"/>
    </location>
</feature>
<accession>A0A9P0GG58</accession>
<dbReference type="GO" id="GO:0006508">
    <property type="term" value="P:proteolysis"/>
    <property type="evidence" value="ECO:0007669"/>
    <property type="project" value="InterPro"/>
</dbReference>
<dbReference type="PROSITE" id="PS00640">
    <property type="entry name" value="THIOL_PROTEASE_ASN"/>
    <property type="match status" value="1"/>
</dbReference>
<dbReference type="InterPro" id="IPR013201">
    <property type="entry name" value="Prot_inhib_I29"/>
</dbReference>
<feature type="region of interest" description="Disordered" evidence="3">
    <location>
        <begin position="81"/>
        <end position="258"/>
    </location>
</feature>
<dbReference type="AlphaFoldDB" id="A0A9P0GG58"/>
<dbReference type="OrthoDB" id="10253408at2759"/>
<evidence type="ECO:0000259" key="5">
    <source>
        <dbReference type="SMART" id="SM00848"/>
    </source>
</evidence>
<keyword evidence="7" id="KW-1185">Reference proteome</keyword>
<dbReference type="Gene3D" id="1.10.287.2250">
    <property type="match status" value="1"/>
</dbReference>
<gene>
    <name evidence="6" type="ORF">PSYICH_LOCUS10576</name>
</gene>
<dbReference type="SMART" id="SM00848">
    <property type="entry name" value="Inhibitor_I29"/>
    <property type="match status" value="1"/>
</dbReference>
<sequence>MSEPSGPSKVVYETIYSKRLRERIKNTKPPVKVANVTRNRSTPTTPKTPNTNRLQHPYKTVSTQGRITNLTNLGSADTIRRESTQKNFSEKSKEKDDRQMVTNQLILETAKTAAAESSAGSTHTTFDEPHNSKPNNNRARKSLEKAEESKENASNASPHTATDRKSSEKTVKTNRNTDWESKQNALSANLDAVTDRKSSEKADETDLNAELETSENTESKEKTFSGGYSDSTEEQESAESSDSINSSESSHSSLEKSDIIRADESLEKLINDLEGTNEDSNSSKNLNGTVLEMDLDESNEESPKIKKNKPTFSEKKKYGEKFKEFESAYKTLEMPKHVTARFLDCGQDPLLSDGSTITPGATPPSGNENRPQYLNPGPQQKFNKDYSNIVEDKVRLEVFEENFKIIEEHNARYRAGLETYYMGINQFADLTSEEFSEKLKLQIRTGAIEGQYAIRKNQKIALSEQQLLDCSVSYGTGNCQEGGAMVLAFKYVKDHGLQTESAYPYKARQGTCLNQSGPYKVRGYSTIAANENALKNAVGTVGPISVAIYADPIQFYKGGIFQSSTCYNDKEHLDHGVLAVGYGTAPSDYWIIKNSWGVTWGEQGYFRLARNGNQCGIALDASYPTL</sequence>
<name>A0A9P0GG58_9CUCU</name>
<feature type="compositionally biased region" description="Low complexity" evidence="3">
    <location>
        <begin position="109"/>
        <end position="124"/>
    </location>
</feature>
<dbReference type="GO" id="GO:0008234">
    <property type="term" value="F:cysteine-type peptidase activity"/>
    <property type="evidence" value="ECO:0007669"/>
    <property type="project" value="InterPro"/>
</dbReference>
<feature type="compositionally biased region" description="Basic and acidic residues" evidence="3">
    <location>
        <begin position="141"/>
        <end position="151"/>
    </location>
</feature>
<dbReference type="InterPro" id="IPR013128">
    <property type="entry name" value="Peptidase_C1A"/>
</dbReference>
<dbReference type="Proteomes" id="UP001153636">
    <property type="component" value="Chromosome 4"/>
</dbReference>
<feature type="domain" description="Peptidase C1A papain C-terminal" evidence="4">
    <location>
        <begin position="424"/>
        <end position="625"/>
    </location>
</feature>
<feature type="compositionally biased region" description="Polar residues" evidence="3">
    <location>
        <begin position="353"/>
        <end position="381"/>
    </location>
</feature>
<dbReference type="PANTHER" id="PTHR12411">
    <property type="entry name" value="CYSTEINE PROTEASE FAMILY C1-RELATED"/>
    <property type="match status" value="1"/>
</dbReference>
<feature type="compositionally biased region" description="Low complexity" evidence="3">
    <location>
        <begin position="240"/>
        <end position="252"/>
    </location>
</feature>
<comment type="similarity">
    <text evidence="1">Belongs to the peptidase C1 family.</text>
</comment>
<dbReference type="InterPro" id="IPR038765">
    <property type="entry name" value="Papain-like_cys_pep_sf"/>
</dbReference>
<dbReference type="Gene3D" id="3.90.70.10">
    <property type="entry name" value="Cysteine proteinases"/>
    <property type="match status" value="1"/>
</dbReference>
<organism evidence="6 7">
    <name type="scientific">Psylliodes chrysocephalus</name>
    <dbReference type="NCBI Taxonomy" id="3402493"/>
    <lineage>
        <taxon>Eukaryota</taxon>
        <taxon>Metazoa</taxon>
        <taxon>Ecdysozoa</taxon>
        <taxon>Arthropoda</taxon>
        <taxon>Hexapoda</taxon>
        <taxon>Insecta</taxon>
        <taxon>Pterygota</taxon>
        <taxon>Neoptera</taxon>
        <taxon>Endopterygota</taxon>
        <taxon>Coleoptera</taxon>
        <taxon>Polyphaga</taxon>
        <taxon>Cucujiformia</taxon>
        <taxon>Chrysomeloidea</taxon>
        <taxon>Chrysomelidae</taxon>
        <taxon>Galerucinae</taxon>
        <taxon>Alticini</taxon>
        <taxon>Psylliodes</taxon>
    </lineage>
</organism>
<feature type="compositionally biased region" description="Low complexity" evidence="3">
    <location>
        <begin position="37"/>
        <end position="53"/>
    </location>
</feature>
<evidence type="ECO:0000313" key="7">
    <source>
        <dbReference type="Proteomes" id="UP001153636"/>
    </source>
</evidence>
<feature type="region of interest" description="Disordered" evidence="3">
    <location>
        <begin position="352"/>
        <end position="382"/>
    </location>
</feature>
<dbReference type="CDD" id="cd02248">
    <property type="entry name" value="Peptidase_C1A"/>
    <property type="match status" value="1"/>
</dbReference>
<dbReference type="InterPro" id="IPR000668">
    <property type="entry name" value="Peptidase_C1A_C"/>
</dbReference>